<accession>H7EIH5</accession>
<evidence type="ECO:0000256" key="4">
    <source>
        <dbReference type="SAM" id="SignalP"/>
    </source>
</evidence>
<keyword evidence="1" id="KW-0677">Repeat</keyword>
<feature type="repeat" description="ANK" evidence="3">
    <location>
        <begin position="451"/>
        <end position="484"/>
    </location>
</feature>
<dbReference type="OrthoDB" id="7543342at2"/>
<protein>
    <submittedName>
        <fullName evidence="5">Ankyrin</fullName>
    </submittedName>
</protein>
<feature type="repeat" description="ANK" evidence="3">
    <location>
        <begin position="485"/>
        <end position="517"/>
    </location>
</feature>
<dbReference type="PROSITE" id="PS50297">
    <property type="entry name" value="ANK_REP_REGION"/>
    <property type="match status" value="12"/>
</dbReference>
<dbReference type="PROSITE" id="PS50088">
    <property type="entry name" value="ANK_REPEAT"/>
    <property type="match status" value="14"/>
</dbReference>
<sequence length="933" mass="100569">MKLTVKNVLLAAGIPAATLALLMASCASSPKNVTIQELIREGRFDEAKQLFATQDVNETDSEGNTALHIAAQMDESDLVNFLIIKGADQQIKNKFGDTPLHAAVKNNAVHSGATLTLYRANIFEKDASGNTPLEISLSKGDEWYNIMINHQTGKLRDINGESIVHYFVRTRNEKAIDCCIEQGLELSVEDDSGTTPLKLAYKSPNDYSAMRIAAKLILAGTPRAGGDFDYFEKAVSSHNPLYRFDDGQTPLHIATLSDHTGIVEYILKEPTTIPMASLLSAQDISGATPLHEAVRWGKVQTASALISAGANVDARDNLGNTPILLTMPDGVQNDLYQLLIRSRANVNQKDMFGDCVLHKATMNRTSTEILALLIDSGAQVNERNKQGVTPLALAIDNGVTEHIDFYAKHGADIYAEDMNGLTPISRAMKTDSFEILKSLISSKNVNTKDSGGNTPLHLAINENCSNEFLEYLIGEGADSNARNSSGDSVLFLATQKNRKTAGELLLANGADIFATNTKNNSPLRVALTNEKVQDWFINSETLLMRDGSGNSPLHYAAEWKYDKATKMLIERGSDVNAVNANGETAVFSAVKNNGASIIDILVKNGAIVDSRDEKARDNLGNTPLHACVKWDATNAAKKLISYGVDVDAQNLSGRTALSETCRTGRKDMAVLLIDSGANVNATDTLGRTVLMDAVQGQNLDMVKLLLNNGANAGVQDMNGRSAYHDAAQTGKIEIINAIRDVGGNPLSRAANGDTPLSLVFGSDEQVIKAVLGTNTTIVDSDGNTPVHIAVEKHASQKILKMLLGSGYPVSQRNGKGVTALHIAVTENLRTLALILLENGADPFLATNDGQNPITQVFKTKNTYILDAIVKYNAKKTDAQGDSILHYAARSADEETAKHLVELALSKTQRNISGETPAQMAARWGRPEIAEILK</sequence>
<feature type="repeat" description="ANK" evidence="3">
    <location>
        <begin position="685"/>
        <end position="717"/>
    </location>
</feature>
<dbReference type="Pfam" id="PF12796">
    <property type="entry name" value="Ank_2"/>
    <property type="match status" value="7"/>
</dbReference>
<dbReference type="InterPro" id="IPR036770">
    <property type="entry name" value="Ankyrin_rpt-contain_sf"/>
</dbReference>
<feature type="repeat" description="ANK" evidence="3">
    <location>
        <begin position="246"/>
        <end position="278"/>
    </location>
</feature>
<dbReference type="PANTHER" id="PTHR24123:SF33">
    <property type="entry name" value="PROTEIN HOS4"/>
    <property type="match status" value="1"/>
</dbReference>
<evidence type="ECO:0000256" key="3">
    <source>
        <dbReference type="PROSITE-ProRule" id="PRU00023"/>
    </source>
</evidence>
<reference evidence="5 6" key="1">
    <citation type="submission" date="2011-09" db="EMBL/GenBank/DDBJ databases">
        <title>The draft genome of Treponema saccharophilum DSM 2985.</title>
        <authorList>
            <consortium name="US DOE Joint Genome Institute (JGI-PGF)"/>
            <person name="Lucas S."/>
            <person name="Copeland A."/>
            <person name="Lapidus A."/>
            <person name="Glavina del Rio T."/>
            <person name="Dalin E."/>
            <person name="Tice H."/>
            <person name="Bruce D."/>
            <person name="Goodwin L."/>
            <person name="Pitluck S."/>
            <person name="Peters L."/>
            <person name="Kyrpides N."/>
            <person name="Mavromatis K."/>
            <person name="Ivanova N."/>
            <person name="Markowitz V."/>
            <person name="Cheng J.-F."/>
            <person name="Hugenholtz P."/>
            <person name="Woyke T."/>
            <person name="Wu D."/>
            <person name="Gronow S."/>
            <person name="Wellnitz S."/>
            <person name="Brambilla E."/>
            <person name="Klenk H.-P."/>
            <person name="Eisen J.A."/>
        </authorList>
    </citation>
    <scope>NUCLEOTIDE SEQUENCE [LARGE SCALE GENOMIC DNA]</scope>
    <source>
        <strain evidence="5 6">DSM 2985</strain>
    </source>
</reference>
<dbReference type="STRING" id="907348.TresaDRAFT_1906"/>
<feature type="signal peptide" evidence="4">
    <location>
        <begin position="1"/>
        <end position="27"/>
    </location>
</feature>
<dbReference type="eggNOG" id="COG0666">
    <property type="taxonomic scope" value="Bacteria"/>
</dbReference>
<dbReference type="InterPro" id="IPR051165">
    <property type="entry name" value="Multifunctional_ANK_Repeat"/>
</dbReference>
<feature type="repeat" description="ANK" evidence="3">
    <location>
        <begin position="815"/>
        <end position="847"/>
    </location>
</feature>
<dbReference type="InterPro" id="IPR002110">
    <property type="entry name" value="Ankyrin_rpt"/>
</dbReference>
<dbReference type="SUPFAM" id="SSF48403">
    <property type="entry name" value="Ankyrin repeat"/>
    <property type="match status" value="3"/>
</dbReference>
<dbReference type="SMART" id="SM00248">
    <property type="entry name" value="ANK"/>
    <property type="match status" value="21"/>
</dbReference>
<dbReference type="PRINTS" id="PR01415">
    <property type="entry name" value="ANKYRIN"/>
</dbReference>
<feature type="repeat" description="ANK" evidence="3">
    <location>
        <begin position="352"/>
        <end position="385"/>
    </location>
</feature>
<evidence type="ECO:0000256" key="2">
    <source>
        <dbReference type="ARBA" id="ARBA00023043"/>
    </source>
</evidence>
<evidence type="ECO:0000313" key="6">
    <source>
        <dbReference type="Proteomes" id="UP000003571"/>
    </source>
</evidence>
<feature type="repeat" description="ANK" evidence="3">
    <location>
        <begin position="386"/>
        <end position="418"/>
    </location>
</feature>
<dbReference type="AlphaFoldDB" id="H7EIH5"/>
<evidence type="ECO:0000256" key="1">
    <source>
        <dbReference type="ARBA" id="ARBA00022737"/>
    </source>
</evidence>
<dbReference type="Gene3D" id="1.25.40.20">
    <property type="entry name" value="Ankyrin repeat-containing domain"/>
    <property type="match status" value="5"/>
</dbReference>
<feature type="repeat" description="ANK" evidence="3">
    <location>
        <begin position="285"/>
        <end position="317"/>
    </location>
</feature>
<dbReference type="PROSITE" id="PS51257">
    <property type="entry name" value="PROKAR_LIPOPROTEIN"/>
    <property type="match status" value="1"/>
</dbReference>
<keyword evidence="6" id="KW-1185">Reference proteome</keyword>
<dbReference type="RefSeq" id="WP_002702755.1">
    <property type="nucleotide sequence ID" value="NZ_AGRW01000036.1"/>
</dbReference>
<evidence type="ECO:0000313" key="5">
    <source>
        <dbReference type="EMBL" id="EIC02626.1"/>
    </source>
</evidence>
<keyword evidence="4" id="KW-0732">Signal</keyword>
<dbReference type="Proteomes" id="UP000003571">
    <property type="component" value="Unassembled WGS sequence"/>
</dbReference>
<feature type="chain" id="PRO_5003608668" evidence="4">
    <location>
        <begin position="28"/>
        <end position="933"/>
    </location>
</feature>
<keyword evidence="2 3" id="KW-0040">ANK repeat</keyword>
<feature type="repeat" description="ANK" evidence="3">
    <location>
        <begin position="652"/>
        <end position="684"/>
    </location>
</feature>
<dbReference type="Pfam" id="PF13637">
    <property type="entry name" value="Ank_4"/>
    <property type="match status" value="1"/>
</dbReference>
<name>H7EIH5_9SPIR</name>
<dbReference type="EMBL" id="AGRW01000036">
    <property type="protein sequence ID" value="EIC02626.1"/>
    <property type="molecule type" value="Genomic_DNA"/>
</dbReference>
<dbReference type="PATRIC" id="fig|907348.3.peg.620"/>
<proteinExistence type="predicted"/>
<feature type="repeat" description="ANK" evidence="3">
    <location>
        <begin position="781"/>
        <end position="814"/>
    </location>
</feature>
<organism evidence="5 6">
    <name type="scientific">Treponema saccharophilum DSM 2985</name>
    <dbReference type="NCBI Taxonomy" id="907348"/>
    <lineage>
        <taxon>Bacteria</taxon>
        <taxon>Pseudomonadati</taxon>
        <taxon>Spirochaetota</taxon>
        <taxon>Spirochaetia</taxon>
        <taxon>Spirochaetales</taxon>
        <taxon>Treponemataceae</taxon>
        <taxon>Treponema</taxon>
    </lineage>
</organism>
<dbReference type="PANTHER" id="PTHR24123">
    <property type="entry name" value="ANKYRIN REPEAT-CONTAINING"/>
    <property type="match status" value="1"/>
</dbReference>
<gene>
    <name evidence="5" type="ORF">TresaDRAFT_1906</name>
</gene>
<feature type="repeat" description="ANK" evidence="3">
    <location>
        <begin position="581"/>
        <end position="613"/>
    </location>
</feature>
<comment type="caution">
    <text evidence="5">The sequence shown here is derived from an EMBL/GenBank/DDBJ whole genome shotgun (WGS) entry which is preliminary data.</text>
</comment>
<feature type="repeat" description="ANK" evidence="3">
    <location>
        <begin position="62"/>
        <end position="94"/>
    </location>
</feature>
<feature type="repeat" description="ANK" evidence="3">
    <location>
        <begin position="619"/>
        <end position="651"/>
    </location>
</feature>
<feature type="repeat" description="ANK" evidence="3">
    <location>
        <begin position="548"/>
        <end position="580"/>
    </location>
</feature>